<evidence type="ECO:0000256" key="4">
    <source>
        <dbReference type="ARBA" id="ARBA00023136"/>
    </source>
</evidence>
<evidence type="ECO:0000256" key="2">
    <source>
        <dbReference type="ARBA" id="ARBA00022452"/>
    </source>
</evidence>
<dbReference type="SUPFAM" id="SSF56954">
    <property type="entry name" value="Outer membrane efflux proteins (OEP)"/>
    <property type="match status" value="1"/>
</dbReference>
<dbReference type="Gene3D" id="1.20.1600.10">
    <property type="entry name" value="Outer membrane efflux proteins (OEP)"/>
    <property type="match status" value="1"/>
</dbReference>
<evidence type="ECO:0000256" key="5">
    <source>
        <dbReference type="ARBA" id="ARBA00023237"/>
    </source>
</evidence>
<dbReference type="Proteomes" id="UP001597525">
    <property type="component" value="Unassembled WGS sequence"/>
</dbReference>
<comment type="subcellular location">
    <subcellularLocation>
        <location evidence="1">Cell outer membrane</location>
    </subcellularLocation>
</comment>
<comment type="caution">
    <text evidence="6">The sequence shown here is derived from an EMBL/GenBank/DDBJ whole genome shotgun (WGS) entry which is preliminary data.</text>
</comment>
<protein>
    <submittedName>
        <fullName evidence="6">TolC family protein</fullName>
    </submittedName>
</protein>
<keyword evidence="2" id="KW-1134">Transmembrane beta strand</keyword>
<evidence type="ECO:0000256" key="3">
    <source>
        <dbReference type="ARBA" id="ARBA00022692"/>
    </source>
</evidence>
<accession>A0ABW6BGV3</accession>
<name>A0ABW6BGV3_9SPHI</name>
<keyword evidence="7" id="KW-1185">Reference proteome</keyword>
<sequence>MRFLLLVWVAAYFCNSCVYSQNKKNISLFECIDIAADSSLQAFIAKNYYQGGYWEYRAYKAARLPSLSFKTIPVQYNRSIVRRYDFIDNVDVYRVQQSLYSSGGAILSQNLDLTGGTFFVDSELGFIQNYGSNGNRQYNAVPIRIGYSQAIWGFNGFRWERKIAPLKFEKEKKLFLYRQQEIAENTVNYFFNYAQAQKEYELALENSLSADTLYSIGLERQKISAISGADVLALKLEKITAQNTLESVEIALKDAKFAFVTFLNLDRSKEYSLDLPKNIDEIIIPIDNALQYIQDNNPDYLGYQQEILEAESEVERSRKSIFDASVSASVGFNQVATNLSGAYYNPLRQDIVAVSVTVPVLDWGLRKGRINMAKSNLDVKRLSVQQKKQSIEQELISTVNFFYNQKRLLGSAHEVLSLANDAYQINKQRFIVGRTDMTTLTLSLNRYREAQRYYINSLTHYWTSYYKIKKMTLYDFKKRENLSVLLKSEITNF</sequence>
<evidence type="ECO:0000313" key="7">
    <source>
        <dbReference type="Proteomes" id="UP001597525"/>
    </source>
</evidence>
<gene>
    <name evidence="6" type="ORF">ACFS7Y_10065</name>
</gene>
<keyword evidence="3" id="KW-0812">Transmembrane</keyword>
<evidence type="ECO:0000313" key="6">
    <source>
        <dbReference type="EMBL" id="MFD2967734.1"/>
    </source>
</evidence>
<proteinExistence type="predicted"/>
<dbReference type="PANTHER" id="PTHR30026">
    <property type="entry name" value="OUTER MEMBRANE PROTEIN TOLC"/>
    <property type="match status" value="1"/>
</dbReference>
<keyword evidence="4" id="KW-0472">Membrane</keyword>
<dbReference type="InterPro" id="IPR051906">
    <property type="entry name" value="TolC-like"/>
</dbReference>
<evidence type="ECO:0000256" key="1">
    <source>
        <dbReference type="ARBA" id="ARBA00004442"/>
    </source>
</evidence>
<dbReference type="PANTHER" id="PTHR30026:SF20">
    <property type="entry name" value="OUTER MEMBRANE PROTEIN TOLC"/>
    <property type="match status" value="1"/>
</dbReference>
<dbReference type="RefSeq" id="WP_320183010.1">
    <property type="nucleotide sequence ID" value="NZ_CP138332.1"/>
</dbReference>
<dbReference type="EMBL" id="JBHUPB010000007">
    <property type="protein sequence ID" value="MFD2967734.1"/>
    <property type="molecule type" value="Genomic_DNA"/>
</dbReference>
<reference evidence="7" key="1">
    <citation type="journal article" date="2019" name="Int. J. Syst. Evol. Microbiol.">
        <title>The Global Catalogue of Microorganisms (GCM) 10K type strain sequencing project: providing services to taxonomists for standard genome sequencing and annotation.</title>
        <authorList>
            <consortium name="The Broad Institute Genomics Platform"/>
            <consortium name="The Broad Institute Genome Sequencing Center for Infectious Disease"/>
            <person name="Wu L."/>
            <person name="Ma J."/>
        </authorList>
    </citation>
    <scope>NUCLEOTIDE SEQUENCE [LARGE SCALE GENOMIC DNA]</scope>
    <source>
        <strain evidence="7">KCTC 22814</strain>
    </source>
</reference>
<organism evidence="6 7">
    <name type="scientific">Sphingobacterium bambusae</name>
    <dbReference type="NCBI Taxonomy" id="662858"/>
    <lineage>
        <taxon>Bacteria</taxon>
        <taxon>Pseudomonadati</taxon>
        <taxon>Bacteroidota</taxon>
        <taxon>Sphingobacteriia</taxon>
        <taxon>Sphingobacteriales</taxon>
        <taxon>Sphingobacteriaceae</taxon>
        <taxon>Sphingobacterium</taxon>
    </lineage>
</organism>
<keyword evidence="5" id="KW-0998">Cell outer membrane</keyword>